<organism evidence="1">
    <name type="scientific">Bactrocera latifrons</name>
    <name type="common">Malaysian fruit fly</name>
    <name type="synonym">Chaetodacus latifrons</name>
    <dbReference type="NCBI Taxonomy" id="174628"/>
    <lineage>
        <taxon>Eukaryota</taxon>
        <taxon>Metazoa</taxon>
        <taxon>Ecdysozoa</taxon>
        <taxon>Arthropoda</taxon>
        <taxon>Hexapoda</taxon>
        <taxon>Insecta</taxon>
        <taxon>Pterygota</taxon>
        <taxon>Neoptera</taxon>
        <taxon>Endopterygota</taxon>
        <taxon>Diptera</taxon>
        <taxon>Brachycera</taxon>
        <taxon>Muscomorpha</taxon>
        <taxon>Tephritoidea</taxon>
        <taxon>Tephritidae</taxon>
        <taxon>Bactrocera</taxon>
        <taxon>Bactrocera</taxon>
    </lineage>
</organism>
<gene>
    <name evidence="1" type="ORF">c4_g4_i1</name>
</gene>
<reference evidence="1" key="1">
    <citation type="submission" date="2015-06" db="EMBL/GenBank/DDBJ databases">
        <authorList>
            <person name="Hoefler B.C."/>
            <person name="Straight P.D."/>
        </authorList>
    </citation>
    <scope>NUCLEOTIDE SEQUENCE</scope>
</reference>
<accession>A0A0K8W834</accession>
<dbReference type="PANTHER" id="PTHR10773">
    <property type="entry name" value="DNA-DIRECTED RNA POLYMERASES I, II, AND III SUBUNIT RPABC2"/>
    <property type="match status" value="1"/>
</dbReference>
<dbReference type="PANTHER" id="PTHR10773:SF19">
    <property type="match status" value="1"/>
</dbReference>
<evidence type="ECO:0000313" key="1">
    <source>
        <dbReference type="EMBL" id="JAI47040.1"/>
    </source>
</evidence>
<sequence length="183" mass="21280">MQRKKQPFCTYISFYRSFTENFNISFFSPKKDLCEQCEAYTNMTVEEKSNNKAVYENHLLEKNLSRQEKSKDKESQNAVVAVYDLQAVMQLPKGEVSSFYYKSKVNVFNFTIFDIKTNKCQCFVSDEANGKRGVNELGTCVFEYIKSLAKTNEDEIIFYSDNCAGQQKNKFMVALYLYAATWV</sequence>
<name>A0A0K8W834_BACLA</name>
<dbReference type="EMBL" id="GDHF01005274">
    <property type="protein sequence ID" value="JAI47040.1"/>
    <property type="molecule type" value="Transcribed_RNA"/>
</dbReference>
<protein>
    <submittedName>
        <fullName evidence="1">Uncharacterized protein</fullName>
    </submittedName>
</protein>
<dbReference type="AlphaFoldDB" id="A0A0K8W834"/>
<proteinExistence type="predicted"/>